<dbReference type="PANTHER" id="PTHR43340">
    <property type="entry name" value="HYPOXANTHINE-GUANINE PHOSPHORIBOSYLTRANSFERASE"/>
    <property type="match status" value="1"/>
</dbReference>
<keyword evidence="2" id="KW-0808">Transferase</keyword>
<dbReference type="InterPro" id="IPR050408">
    <property type="entry name" value="HGPRT"/>
</dbReference>
<evidence type="ECO:0000259" key="1">
    <source>
        <dbReference type="Pfam" id="PF00156"/>
    </source>
</evidence>
<accession>A0AAD5X811</accession>
<dbReference type="GO" id="GO:0000287">
    <property type="term" value="F:magnesium ion binding"/>
    <property type="evidence" value="ECO:0007669"/>
    <property type="project" value="TreeGrafter"/>
</dbReference>
<dbReference type="GO" id="GO:0032263">
    <property type="term" value="P:GMP salvage"/>
    <property type="evidence" value="ECO:0007669"/>
    <property type="project" value="TreeGrafter"/>
</dbReference>
<dbReference type="GO" id="GO:0046100">
    <property type="term" value="P:hypoxanthine metabolic process"/>
    <property type="evidence" value="ECO:0007669"/>
    <property type="project" value="TreeGrafter"/>
</dbReference>
<dbReference type="EMBL" id="JADGJH010002594">
    <property type="protein sequence ID" value="KAJ3096479.1"/>
    <property type="molecule type" value="Genomic_DNA"/>
</dbReference>
<dbReference type="InterPro" id="IPR029057">
    <property type="entry name" value="PRTase-like"/>
</dbReference>
<dbReference type="Proteomes" id="UP001211907">
    <property type="component" value="Unassembled WGS sequence"/>
</dbReference>
<dbReference type="AlphaFoldDB" id="A0AAD5X811"/>
<sequence length="240" mass="27276">MSNSNSAIHVEEALPKAAFVIPAHYEEDVESVRKKNLVFAKHRENQHHSTPLPDRFLFRMALLSIVSIRLPKILREIIKARSLPAAFSKGIASVFYADLMNALRKTRTKDGGSVQFSYEFAKVKSYHNSESTGNVKISLSEEELILYKGKHLLIVEDIIDTGITMVALLEKLKTYQPASVKVVSMLLKRTERSNGYVPDHYGFSIPDHFVIGYGLDYNEVFREMEHICIISKSGIEKYKQ</sequence>
<comment type="caution">
    <text evidence="2">The sequence shown here is derived from an EMBL/GenBank/DDBJ whole genome shotgun (WGS) entry which is preliminary data.</text>
</comment>
<dbReference type="GO" id="GO:0006178">
    <property type="term" value="P:guanine salvage"/>
    <property type="evidence" value="ECO:0007669"/>
    <property type="project" value="TreeGrafter"/>
</dbReference>
<reference evidence="2" key="1">
    <citation type="submission" date="2020-05" db="EMBL/GenBank/DDBJ databases">
        <title>Phylogenomic resolution of chytrid fungi.</title>
        <authorList>
            <person name="Stajich J.E."/>
            <person name="Amses K."/>
            <person name="Simmons R."/>
            <person name="Seto K."/>
            <person name="Myers J."/>
            <person name="Bonds A."/>
            <person name="Quandt C.A."/>
            <person name="Barry K."/>
            <person name="Liu P."/>
            <person name="Grigoriev I."/>
            <person name="Longcore J.E."/>
            <person name="James T.Y."/>
        </authorList>
    </citation>
    <scope>NUCLEOTIDE SEQUENCE</scope>
    <source>
        <strain evidence="2">JEL0513</strain>
    </source>
</reference>
<keyword evidence="2" id="KW-0328">Glycosyltransferase</keyword>
<proteinExistence type="predicted"/>
<dbReference type="Gene3D" id="3.40.50.2020">
    <property type="match status" value="1"/>
</dbReference>
<organism evidence="2 3">
    <name type="scientific">Physocladia obscura</name>
    <dbReference type="NCBI Taxonomy" id="109957"/>
    <lineage>
        <taxon>Eukaryota</taxon>
        <taxon>Fungi</taxon>
        <taxon>Fungi incertae sedis</taxon>
        <taxon>Chytridiomycota</taxon>
        <taxon>Chytridiomycota incertae sedis</taxon>
        <taxon>Chytridiomycetes</taxon>
        <taxon>Chytridiales</taxon>
        <taxon>Chytriomycetaceae</taxon>
        <taxon>Physocladia</taxon>
    </lineage>
</organism>
<protein>
    <submittedName>
        <fullName evidence="2">Hypoxanthine phosphoribosyltransferase 1</fullName>
    </submittedName>
</protein>
<gene>
    <name evidence="2" type="primary">HPRT1</name>
    <name evidence="2" type="ORF">HK100_005555</name>
</gene>
<dbReference type="InterPro" id="IPR000836">
    <property type="entry name" value="PRTase_dom"/>
</dbReference>
<evidence type="ECO:0000313" key="3">
    <source>
        <dbReference type="Proteomes" id="UP001211907"/>
    </source>
</evidence>
<dbReference type="GO" id="GO:0004422">
    <property type="term" value="F:hypoxanthine phosphoribosyltransferase activity"/>
    <property type="evidence" value="ECO:0007669"/>
    <property type="project" value="TreeGrafter"/>
</dbReference>
<dbReference type="CDD" id="cd06223">
    <property type="entry name" value="PRTases_typeI"/>
    <property type="match status" value="1"/>
</dbReference>
<feature type="domain" description="Phosphoribosyltransferase" evidence="1">
    <location>
        <begin position="117"/>
        <end position="217"/>
    </location>
</feature>
<dbReference type="PANTHER" id="PTHR43340:SF1">
    <property type="entry name" value="HYPOXANTHINE PHOSPHORIBOSYLTRANSFERASE"/>
    <property type="match status" value="1"/>
</dbReference>
<name>A0AAD5X811_9FUNG</name>
<dbReference type="GO" id="GO:0005829">
    <property type="term" value="C:cytosol"/>
    <property type="evidence" value="ECO:0007669"/>
    <property type="project" value="TreeGrafter"/>
</dbReference>
<dbReference type="GO" id="GO:0032264">
    <property type="term" value="P:IMP salvage"/>
    <property type="evidence" value="ECO:0007669"/>
    <property type="project" value="TreeGrafter"/>
</dbReference>
<evidence type="ECO:0000313" key="2">
    <source>
        <dbReference type="EMBL" id="KAJ3096479.1"/>
    </source>
</evidence>
<keyword evidence="3" id="KW-1185">Reference proteome</keyword>
<dbReference type="Pfam" id="PF00156">
    <property type="entry name" value="Pribosyltran"/>
    <property type="match status" value="1"/>
</dbReference>
<dbReference type="SUPFAM" id="SSF53271">
    <property type="entry name" value="PRTase-like"/>
    <property type="match status" value="1"/>
</dbReference>